<sequence>MDAARGFFERGLTQLRESLAEAASEAVGGGGSAGGSEAAAEAQRGGGHAAGGPPVGSFGSGTGGLASAGGGGSFSLDRITERLGAALRDASSALDSGYQATRLMGSEGGAAPAVPPFGPPPDSLDRIKKELGASCINLHNLRRLTCYGIPDCSVRTVVWQLLLGYLSPSPEDWASTLAKRRTQYRVFCDELMLDKKRVSTGEASWMQQRTLKADEQDSSAEPKDVTSSDHPLSLELSSQWNTFFQDSEVMMQIERDVLRTQPTMAFFTGDSDAAATHREELKRALFLYAKLNPGLRYIQGMNELIAPLYYLFKHGADVASHQHAEADAFWCFMELISETRDYFCAQLDNASTGIRATMRRLMTLLRHYDAALWRHVEVTCKVDPQFYAFRWITLLLSQEFPLQDIFRIWDFILSDEASRTDCLLRVCAAMMLHVRATLMRGDFTVIMKTLQRFPPVDINVILARAAQLPHVPDDGR</sequence>
<dbReference type="GO" id="GO:0005096">
    <property type="term" value="F:GTPase activator activity"/>
    <property type="evidence" value="ECO:0007669"/>
    <property type="project" value="TreeGrafter"/>
</dbReference>
<evidence type="ECO:0000313" key="3">
    <source>
        <dbReference type="EMBL" id="CAD8292607.1"/>
    </source>
</evidence>
<dbReference type="AlphaFoldDB" id="A0A7R9YXK2"/>
<dbReference type="Gene3D" id="1.10.8.270">
    <property type="entry name" value="putative rabgap domain of human tbc1 domain family member 14 like domains"/>
    <property type="match status" value="1"/>
</dbReference>
<feature type="region of interest" description="Disordered" evidence="1">
    <location>
        <begin position="206"/>
        <end position="231"/>
    </location>
</feature>
<dbReference type="InterPro" id="IPR000195">
    <property type="entry name" value="Rab-GAP-TBC_dom"/>
</dbReference>
<reference evidence="3" key="1">
    <citation type="submission" date="2021-01" db="EMBL/GenBank/DDBJ databases">
        <authorList>
            <person name="Corre E."/>
            <person name="Pelletier E."/>
            <person name="Niang G."/>
            <person name="Scheremetjew M."/>
            <person name="Finn R."/>
            <person name="Kale V."/>
            <person name="Holt S."/>
            <person name="Cochrane G."/>
            <person name="Meng A."/>
            <person name="Brown T."/>
            <person name="Cohen L."/>
        </authorList>
    </citation>
    <scope>NUCLEOTIDE SEQUENCE</scope>
    <source>
        <strain evidence="3">CCMP219</strain>
    </source>
</reference>
<evidence type="ECO:0000259" key="2">
    <source>
        <dbReference type="PROSITE" id="PS50086"/>
    </source>
</evidence>
<dbReference type="InterPro" id="IPR035969">
    <property type="entry name" value="Rab-GAP_TBC_sf"/>
</dbReference>
<dbReference type="PANTHER" id="PTHR22957">
    <property type="entry name" value="TBC1 DOMAIN FAMILY MEMBER GTPASE-ACTIVATING PROTEIN"/>
    <property type="match status" value="1"/>
</dbReference>
<organism evidence="3">
    <name type="scientific">Chlamydomonas euryale</name>
    <dbReference type="NCBI Taxonomy" id="1486919"/>
    <lineage>
        <taxon>Eukaryota</taxon>
        <taxon>Viridiplantae</taxon>
        <taxon>Chlorophyta</taxon>
        <taxon>core chlorophytes</taxon>
        <taxon>Chlorophyceae</taxon>
        <taxon>CS clade</taxon>
        <taxon>Chlamydomonadales</taxon>
        <taxon>Chlamydomonadaceae</taxon>
        <taxon>Chlamydomonas</taxon>
    </lineage>
</organism>
<dbReference type="SMART" id="SM00164">
    <property type="entry name" value="TBC"/>
    <property type="match status" value="1"/>
</dbReference>
<dbReference type="Gene3D" id="1.10.472.80">
    <property type="entry name" value="Ypt/Rab-GAP domain of gyp1p, domain 3"/>
    <property type="match status" value="1"/>
</dbReference>
<accession>A0A7R9YXK2</accession>
<feature type="compositionally biased region" description="Basic and acidic residues" evidence="1">
    <location>
        <begin position="211"/>
        <end position="227"/>
    </location>
</feature>
<protein>
    <recommendedName>
        <fullName evidence="2">Rab-GAP TBC domain-containing protein</fullName>
    </recommendedName>
</protein>
<proteinExistence type="predicted"/>
<dbReference type="FunFam" id="1.10.472.80:FF:000158">
    <property type="match status" value="1"/>
</dbReference>
<gene>
    <name evidence="3" type="ORF">CEUR00632_LOCUS11568</name>
</gene>
<dbReference type="EMBL" id="HBEC01025216">
    <property type="protein sequence ID" value="CAD8292607.1"/>
    <property type="molecule type" value="Transcribed_RNA"/>
</dbReference>
<dbReference type="PANTHER" id="PTHR22957:SF27">
    <property type="entry name" value="TBC1 DOMAIN FAMILY MEMBER 13"/>
    <property type="match status" value="1"/>
</dbReference>
<dbReference type="Pfam" id="PF00566">
    <property type="entry name" value="RabGAP-TBC"/>
    <property type="match status" value="1"/>
</dbReference>
<feature type="compositionally biased region" description="Gly residues" evidence="1">
    <location>
        <begin position="44"/>
        <end position="63"/>
    </location>
</feature>
<dbReference type="PROSITE" id="PS50086">
    <property type="entry name" value="TBC_RABGAP"/>
    <property type="match status" value="1"/>
</dbReference>
<feature type="domain" description="Rab-GAP TBC" evidence="2">
    <location>
        <begin position="149"/>
        <end position="416"/>
    </location>
</feature>
<evidence type="ECO:0000256" key="1">
    <source>
        <dbReference type="SAM" id="MobiDB-lite"/>
    </source>
</evidence>
<name>A0A7R9YXK2_9CHLO</name>
<dbReference type="GO" id="GO:0006886">
    <property type="term" value="P:intracellular protein transport"/>
    <property type="evidence" value="ECO:0007669"/>
    <property type="project" value="TreeGrafter"/>
</dbReference>
<feature type="region of interest" description="Disordered" evidence="1">
    <location>
        <begin position="26"/>
        <end position="63"/>
    </location>
</feature>
<dbReference type="SUPFAM" id="SSF47923">
    <property type="entry name" value="Ypt/Rab-GAP domain of gyp1p"/>
    <property type="match status" value="2"/>
</dbReference>